<evidence type="ECO:0000256" key="6">
    <source>
        <dbReference type="PIRSR" id="PIRSR016262-3"/>
    </source>
</evidence>
<dbReference type="SUPFAM" id="SSF55681">
    <property type="entry name" value="Class II aaRS and biotin synthetases"/>
    <property type="match status" value="1"/>
</dbReference>
<dbReference type="InterPro" id="IPR004143">
    <property type="entry name" value="BPL_LPL_catalytic"/>
</dbReference>
<evidence type="ECO:0000256" key="4">
    <source>
        <dbReference type="ARBA" id="ARBA00022679"/>
    </source>
</evidence>
<dbReference type="PANTHER" id="PTHR10993">
    <property type="entry name" value="OCTANOYLTRANSFERASE"/>
    <property type="match status" value="1"/>
</dbReference>
<dbReference type="InterPro" id="IPR020605">
    <property type="entry name" value="Octanoyltransferase_CS"/>
</dbReference>
<sequence>MQKVAGRLIRVCKFRELVDYSSGLVLQTQLAQRVSQGEPDALLLLQHRSVYTIGKRGSLKDFKSSQEDVRKLGADVVSVARGGEVTFHGPGQLVLYPIVNLKRLKLGARAYVESLEDTVVQLAAAYGIHAEGRQKGRTGVWTEDRKLAAIGLQFQKHMFCKPEELL</sequence>
<evidence type="ECO:0000313" key="8">
    <source>
        <dbReference type="EMBL" id="KAK9808241.1"/>
    </source>
</evidence>
<dbReference type="InterPro" id="IPR045864">
    <property type="entry name" value="aa-tRNA-synth_II/BPL/LPL"/>
</dbReference>
<accession>A0AAW1P6R5</accession>
<evidence type="ECO:0000256" key="1">
    <source>
        <dbReference type="ARBA" id="ARBA00004821"/>
    </source>
</evidence>
<keyword evidence="9" id="KW-1185">Reference proteome</keyword>
<dbReference type="Pfam" id="PF21948">
    <property type="entry name" value="LplA-B_cat"/>
    <property type="match status" value="1"/>
</dbReference>
<dbReference type="GO" id="GO:0033819">
    <property type="term" value="F:lipoyl(octanoyl) transferase activity"/>
    <property type="evidence" value="ECO:0007669"/>
    <property type="project" value="UniProtKB-EC"/>
</dbReference>
<dbReference type="PANTHER" id="PTHR10993:SF15">
    <property type="entry name" value="OCTANOYLTRANSFERASE LIP2, MITOCHONDRIAL"/>
    <property type="match status" value="1"/>
</dbReference>
<name>A0AAW1P6R5_9CHLO</name>
<reference evidence="8 9" key="1">
    <citation type="journal article" date="2024" name="Nat. Commun.">
        <title>Phylogenomics reveals the evolutionary origins of lichenization in chlorophyte algae.</title>
        <authorList>
            <person name="Puginier C."/>
            <person name="Libourel C."/>
            <person name="Otte J."/>
            <person name="Skaloud P."/>
            <person name="Haon M."/>
            <person name="Grisel S."/>
            <person name="Petersen M."/>
            <person name="Berrin J.G."/>
            <person name="Delaux P.M."/>
            <person name="Dal Grande F."/>
            <person name="Keller J."/>
        </authorList>
    </citation>
    <scope>NUCLEOTIDE SEQUENCE [LARGE SCALE GENOMIC DNA]</scope>
    <source>
        <strain evidence="8 9">SAG 2036</strain>
    </source>
</reference>
<proteinExistence type="inferred from homology"/>
<dbReference type="PROSITE" id="PS01313">
    <property type="entry name" value="LIPB"/>
    <property type="match status" value="1"/>
</dbReference>
<evidence type="ECO:0000259" key="7">
    <source>
        <dbReference type="PROSITE" id="PS51733"/>
    </source>
</evidence>
<organism evidence="8 9">
    <name type="scientific">Symbiochloris irregularis</name>
    <dbReference type="NCBI Taxonomy" id="706552"/>
    <lineage>
        <taxon>Eukaryota</taxon>
        <taxon>Viridiplantae</taxon>
        <taxon>Chlorophyta</taxon>
        <taxon>core chlorophytes</taxon>
        <taxon>Trebouxiophyceae</taxon>
        <taxon>Trebouxiales</taxon>
        <taxon>Trebouxiaceae</taxon>
        <taxon>Symbiochloris</taxon>
    </lineage>
</organism>
<gene>
    <name evidence="8" type="ORF">WJX73_002765</name>
</gene>
<evidence type="ECO:0000256" key="5">
    <source>
        <dbReference type="ARBA" id="ARBA00023315"/>
    </source>
</evidence>
<keyword evidence="4" id="KW-0808">Transferase</keyword>
<evidence type="ECO:0000313" key="9">
    <source>
        <dbReference type="Proteomes" id="UP001465755"/>
    </source>
</evidence>
<comment type="caution">
    <text evidence="8">The sequence shown here is derived from an EMBL/GenBank/DDBJ whole genome shotgun (WGS) entry which is preliminary data.</text>
</comment>
<feature type="site" description="Lowers pKa of active site Cys" evidence="6">
    <location>
        <position position="146"/>
    </location>
</feature>
<feature type="domain" description="BPL/LPL catalytic" evidence="7">
    <location>
        <begin position="36"/>
        <end position="166"/>
    </location>
</feature>
<dbReference type="NCBIfam" id="TIGR00214">
    <property type="entry name" value="lipB"/>
    <property type="match status" value="1"/>
</dbReference>
<dbReference type="Proteomes" id="UP001465755">
    <property type="component" value="Unassembled WGS sequence"/>
</dbReference>
<dbReference type="GO" id="GO:0009249">
    <property type="term" value="P:protein lipoylation"/>
    <property type="evidence" value="ECO:0007669"/>
    <property type="project" value="InterPro"/>
</dbReference>
<dbReference type="PROSITE" id="PS51733">
    <property type="entry name" value="BPL_LPL_CATALYTIC"/>
    <property type="match status" value="1"/>
</dbReference>
<comment type="pathway">
    <text evidence="1">Protein modification; protein lipoylation via endogenous pathway; protein N(6)-(lipoyl)lysine from octanoyl-[acyl-carrier-protein]: step 1/2.</text>
</comment>
<dbReference type="EMBL" id="JALJOQ010000025">
    <property type="protein sequence ID" value="KAK9808241.1"/>
    <property type="molecule type" value="Genomic_DNA"/>
</dbReference>
<dbReference type="InterPro" id="IPR000544">
    <property type="entry name" value="Octanoyltransferase"/>
</dbReference>
<dbReference type="Gene3D" id="3.30.930.10">
    <property type="entry name" value="Bira Bifunctional Protein, Domain 2"/>
    <property type="match status" value="1"/>
</dbReference>
<protein>
    <recommendedName>
        <fullName evidence="3">lipoyl(octanoyl) transferase</fullName>
        <ecNumber evidence="3">2.3.1.181</ecNumber>
    </recommendedName>
</protein>
<keyword evidence="5" id="KW-0012">Acyltransferase</keyword>
<dbReference type="PIRSF" id="PIRSF016262">
    <property type="entry name" value="LPLase"/>
    <property type="match status" value="1"/>
</dbReference>
<evidence type="ECO:0000256" key="3">
    <source>
        <dbReference type="ARBA" id="ARBA00012334"/>
    </source>
</evidence>
<dbReference type="EC" id="2.3.1.181" evidence="3"/>
<dbReference type="AlphaFoldDB" id="A0AAW1P6R5"/>
<comment type="similarity">
    <text evidence="2">Belongs to the LipB family.</text>
</comment>
<evidence type="ECO:0000256" key="2">
    <source>
        <dbReference type="ARBA" id="ARBA00007907"/>
    </source>
</evidence>